<organism evidence="3 4">
    <name type="scientific">Catalinimonas alkaloidigena</name>
    <dbReference type="NCBI Taxonomy" id="1075417"/>
    <lineage>
        <taxon>Bacteria</taxon>
        <taxon>Pseudomonadati</taxon>
        <taxon>Bacteroidota</taxon>
        <taxon>Cytophagia</taxon>
        <taxon>Cytophagales</taxon>
        <taxon>Catalimonadaceae</taxon>
        <taxon>Catalinimonas</taxon>
    </lineage>
</organism>
<keyword evidence="2" id="KW-0472">Membrane</keyword>
<keyword evidence="1" id="KW-0175">Coiled coil</keyword>
<reference evidence="3 4" key="1">
    <citation type="submission" date="2016-10" db="EMBL/GenBank/DDBJ databases">
        <authorList>
            <person name="de Groot N.N."/>
        </authorList>
    </citation>
    <scope>NUCLEOTIDE SEQUENCE [LARGE SCALE GENOMIC DNA]</scope>
    <source>
        <strain evidence="3 4">DSM 25186</strain>
    </source>
</reference>
<evidence type="ECO:0000256" key="2">
    <source>
        <dbReference type="SAM" id="Phobius"/>
    </source>
</evidence>
<keyword evidence="2" id="KW-0812">Transmembrane</keyword>
<feature type="transmembrane region" description="Helical" evidence="2">
    <location>
        <begin position="654"/>
        <end position="674"/>
    </location>
</feature>
<dbReference type="OrthoDB" id="975864at2"/>
<dbReference type="RefSeq" id="WP_089683395.1">
    <property type="nucleotide sequence ID" value="NZ_FNFO01000005.1"/>
</dbReference>
<evidence type="ECO:0000313" key="3">
    <source>
        <dbReference type="EMBL" id="SDL34662.1"/>
    </source>
</evidence>
<sequence>MDKNKIVTFSLLAHINNSQTLAKGLLDLFVPIVKKALSVLNGEGIHSGKNISEIQSRIQEISSLDFPLPVLRKILKKISDDVNKEDDVKFMIYGDDAFSIKDYYFIDFDDVINKKKAEIDDLEKLFKRFCEIENVKKDQYDSIFEFIEQNKLSISRYLGGRQQVDNSQADFLVEAQFVKYFQQMPNMYRVIRNIYIGSIISTYIEFRIEGVDADVELVFDTNFLIGLCDLNTPESSHTCNQLLEIARSMNYKLTVLSMTIVETKNLLRAKAENFDSAFLQRKVNPEDIYNACDRRNLTRTDLQRFSDNIEEFVLARGIHVIPNVDKYKNLARFSKEYEIFRGRRSNDFAALHDATVTQYIRSKRMGTGNIINFEDVNCWFVHNSNTSRGESLRSFDEGRRYQPESIKADDLLNILWLTNPGFAQRVGENQLADFGINALISCSLSDALPKASIIRSLDDNLEKYIKDNTLTENDILRIATRISHREFIDIEKVNSLSHENPSAFIEKIKEESERQRMVEEERARNFESMFTELKEQSFMMSKTREGLEKTREDLSKALNDSSEEVKLKDADITLLTKDLIAQKEKRLVAENNSRCMKREEFFESELKKWRLKSWMHLAYAVVALITALVCVFWIGGWTVKGAADAYSELQRNVIFATIIALATMVFSIVLIGTLNVKYNNQSNINAFKSIIKIPEDLKEIKDISELD</sequence>
<name>A0A1G9JBJ8_9BACT</name>
<dbReference type="AlphaFoldDB" id="A0A1G9JBJ8"/>
<keyword evidence="4" id="KW-1185">Reference proteome</keyword>
<evidence type="ECO:0000256" key="1">
    <source>
        <dbReference type="SAM" id="Coils"/>
    </source>
</evidence>
<accession>A0A1G9JBJ8</accession>
<gene>
    <name evidence="3" type="ORF">SAMN05421823_105261</name>
</gene>
<protein>
    <submittedName>
        <fullName evidence="3">Uncharacterized protein</fullName>
    </submittedName>
</protein>
<evidence type="ECO:0000313" key="4">
    <source>
        <dbReference type="Proteomes" id="UP000198510"/>
    </source>
</evidence>
<dbReference type="STRING" id="1075417.SAMN05421823_105261"/>
<dbReference type="EMBL" id="FNFO01000005">
    <property type="protein sequence ID" value="SDL34662.1"/>
    <property type="molecule type" value="Genomic_DNA"/>
</dbReference>
<feature type="transmembrane region" description="Helical" evidence="2">
    <location>
        <begin position="617"/>
        <end position="634"/>
    </location>
</feature>
<proteinExistence type="predicted"/>
<feature type="coiled-coil region" evidence="1">
    <location>
        <begin position="509"/>
        <end position="564"/>
    </location>
</feature>
<keyword evidence="2" id="KW-1133">Transmembrane helix</keyword>
<dbReference type="Proteomes" id="UP000198510">
    <property type="component" value="Unassembled WGS sequence"/>
</dbReference>